<feature type="region of interest" description="Disordered" evidence="1">
    <location>
        <begin position="245"/>
        <end position="265"/>
    </location>
</feature>
<proteinExistence type="predicted"/>
<dbReference type="RefSeq" id="WP_233731403.1">
    <property type="nucleotide sequence ID" value="NZ_JAJVCN010000004.1"/>
</dbReference>
<name>A0ABS8ZU01_9PSEU</name>
<organism evidence="2 3">
    <name type="scientific">Kibdelosporangium philippinense</name>
    <dbReference type="NCBI Taxonomy" id="211113"/>
    <lineage>
        <taxon>Bacteria</taxon>
        <taxon>Bacillati</taxon>
        <taxon>Actinomycetota</taxon>
        <taxon>Actinomycetes</taxon>
        <taxon>Pseudonocardiales</taxon>
        <taxon>Pseudonocardiaceae</taxon>
        <taxon>Kibdelosporangium</taxon>
    </lineage>
</organism>
<sequence>MWACDTATNPDANWPAPIIARIVESFSKPQEHVTVLAWPTTRDASTEPDNDAIRAAGRDSLTAVMKIAEDLDRAARVVHVPRASSPTEQTASSMSGNLAVKRADLADPSHDDVLNMIDTEPASTDLLIASVRPEHTDTSELLAHLAAHSLRVGGILTVFTHCDWSRGELTDPTGRIVTAGQNADLLYLQHIIALHTPIRDGHIATTVDGRDAAEHARTRHRAVVRGLPAPHLRVHSDILVFAQPHDHKPPPMTPATAARETGVIQ</sequence>
<evidence type="ECO:0000256" key="1">
    <source>
        <dbReference type="SAM" id="MobiDB-lite"/>
    </source>
</evidence>
<gene>
    <name evidence="2" type="ORF">LWC34_44930</name>
</gene>
<dbReference type="EMBL" id="JAJVCN010000004">
    <property type="protein sequence ID" value="MCE7009903.1"/>
    <property type="molecule type" value="Genomic_DNA"/>
</dbReference>
<comment type="caution">
    <text evidence="2">The sequence shown here is derived from an EMBL/GenBank/DDBJ whole genome shotgun (WGS) entry which is preliminary data.</text>
</comment>
<evidence type="ECO:0008006" key="4">
    <source>
        <dbReference type="Google" id="ProtNLM"/>
    </source>
</evidence>
<evidence type="ECO:0000313" key="3">
    <source>
        <dbReference type="Proteomes" id="UP001521150"/>
    </source>
</evidence>
<protein>
    <recommendedName>
        <fullName evidence="4">S-adenosyl methyltransferase</fullName>
    </recommendedName>
</protein>
<keyword evidence="3" id="KW-1185">Reference proteome</keyword>
<dbReference type="Proteomes" id="UP001521150">
    <property type="component" value="Unassembled WGS sequence"/>
</dbReference>
<reference evidence="2 3" key="1">
    <citation type="submission" date="2021-12" db="EMBL/GenBank/DDBJ databases">
        <title>Genome sequence of Kibdelosporangium philippinense ATCC 49844.</title>
        <authorList>
            <person name="Fedorov E.A."/>
            <person name="Omeragic M."/>
            <person name="Shalygina K.F."/>
            <person name="Maclea K.S."/>
        </authorList>
    </citation>
    <scope>NUCLEOTIDE SEQUENCE [LARGE SCALE GENOMIC DNA]</scope>
    <source>
        <strain evidence="2 3">ATCC 49844</strain>
    </source>
</reference>
<evidence type="ECO:0000313" key="2">
    <source>
        <dbReference type="EMBL" id="MCE7009903.1"/>
    </source>
</evidence>
<accession>A0ABS8ZU01</accession>